<dbReference type="PANTHER" id="PTHR13152:SF0">
    <property type="entry name" value="GENERAL TRANSCRIPTION FACTOR IIH SUBUNIT 4"/>
    <property type="match status" value="1"/>
</dbReference>
<evidence type="ECO:0000256" key="4">
    <source>
        <dbReference type="ARBA" id="ARBA00023015"/>
    </source>
</evidence>
<dbReference type="InterPro" id="IPR040662">
    <property type="entry name" value="Tfb2_C"/>
</dbReference>
<keyword evidence="5 8" id="KW-0804">Transcription</keyword>
<reference evidence="10" key="1">
    <citation type="submission" date="2015-11" db="EMBL/GenBank/DDBJ databases">
        <title>De novo transcriptome assembly of four potential Pierce s Disease insect vectors from Arizona vineyards.</title>
        <authorList>
            <person name="Tassone E.E."/>
        </authorList>
    </citation>
    <scope>NUCLEOTIDE SEQUENCE</scope>
</reference>
<dbReference type="GO" id="GO:0006289">
    <property type="term" value="P:nucleotide-excision repair"/>
    <property type="evidence" value="ECO:0007669"/>
    <property type="project" value="InterPro"/>
</dbReference>
<comment type="function">
    <text evidence="8">Component of the general transcription and DNA repair factor IIH (TFIIH) core complex which is involved in general and transcription-coupled nucleotide excision repair (NER) of damaged DNA.</text>
</comment>
<evidence type="ECO:0000259" key="9">
    <source>
        <dbReference type="Pfam" id="PF18307"/>
    </source>
</evidence>
<evidence type="ECO:0000256" key="3">
    <source>
        <dbReference type="ARBA" id="ARBA00022763"/>
    </source>
</evidence>
<dbReference type="GO" id="GO:0001671">
    <property type="term" value="F:ATPase activator activity"/>
    <property type="evidence" value="ECO:0007669"/>
    <property type="project" value="InterPro"/>
</dbReference>
<protein>
    <recommendedName>
        <fullName evidence="8">General transcription factor IIH subunit 4</fullName>
    </recommendedName>
</protein>
<evidence type="ECO:0000256" key="2">
    <source>
        <dbReference type="ARBA" id="ARBA00007132"/>
    </source>
</evidence>
<proteinExistence type="inferred from homology"/>
<organism evidence="10">
    <name type="scientific">Homalodisca liturata</name>
    <dbReference type="NCBI Taxonomy" id="320908"/>
    <lineage>
        <taxon>Eukaryota</taxon>
        <taxon>Metazoa</taxon>
        <taxon>Ecdysozoa</taxon>
        <taxon>Arthropoda</taxon>
        <taxon>Hexapoda</taxon>
        <taxon>Insecta</taxon>
        <taxon>Pterygota</taxon>
        <taxon>Neoptera</taxon>
        <taxon>Paraneoptera</taxon>
        <taxon>Hemiptera</taxon>
        <taxon>Auchenorrhyncha</taxon>
        <taxon>Membracoidea</taxon>
        <taxon>Cicadellidae</taxon>
        <taxon>Cicadellinae</taxon>
        <taxon>Proconiini</taxon>
        <taxon>Homalodisca</taxon>
    </lineage>
</organism>
<dbReference type="Pfam" id="PF03849">
    <property type="entry name" value="Tfb2"/>
    <property type="match status" value="1"/>
</dbReference>
<accession>A0A1B6H882</accession>
<evidence type="ECO:0000256" key="1">
    <source>
        <dbReference type="ARBA" id="ARBA00004123"/>
    </source>
</evidence>
<keyword evidence="6 8" id="KW-0234">DNA repair</keyword>
<sequence length="140" mass="16184">TNFKIYAYTDKEYEKSILGLFSRTVYTLPNLIKAQLDEESVTSAYARGITAEQLLKYLGEFAHHVPPSIANQLVIWENKQHRLTTNNAVLYTDFLHLSDYLQVLRFLERKNAVLLKDEAKRIIVGTEETYSQVKDMLKGL</sequence>
<keyword evidence="7 8" id="KW-0539">Nucleus</keyword>
<dbReference type="AlphaFoldDB" id="A0A1B6H882"/>
<comment type="similarity">
    <text evidence="2 8">Belongs to the TFB2 family.</text>
</comment>
<evidence type="ECO:0000313" key="10">
    <source>
        <dbReference type="EMBL" id="JAS70824.1"/>
    </source>
</evidence>
<evidence type="ECO:0000256" key="5">
    <source>
        <dbReference type="ARBA" id="ARBA00023163"/>
    </source>
</evidence>
<name>A0A1B6H882_9HEMI</name>
<evidence type="ECO:0000256" key="7">
    <source>
        <dbReference type="ARBA" id="ARBA00023242"/>
    </source>
</evidence>
<dbReference type="EMBL" id="GECU01036882">
    <property type="protein sequence ID" value="JAS70824.1"/>
    <property type="molecule type" value="Transcribed_RNA"/>
</dbReference>
<dbReference type="InterPro" id="IPR004598">
    <property type="entry name" value="TFIIH_p52/Tfb2"/>
</dbReference>
<dbReference type="Pfam" id="PF18307">
    <property type="entry name" value="Tfb2_C"/>
    <property type="match status" value="1"/>
</dbReference>
<keyword evidence="4 8" id="KW-0805">Transcription regulation</keyword>
<dbReference type="PANTHER" id="PTHR13152">
    <property type="entry name" value="TFIIH, POLYPEPTIDE 4"/>
    <property type="match status" value="1"/>
</dbReference>
<dbReference type="GO" id="GO:0003690">
    <property type="term" value="F:double-stranded DNA binding"/>
    <property type="evidence" value="ECO:0007669"/>
    <property type="project" value="TreeGrafter"/>
</dbReference>
<feature type="domain" description="Transcription factor Tfb2 C-terminal" evidence="9">
    <location>
        <begin position="71"/>
        <end position="137"/>
    </location>
</feature>
<feature type="non-terminal residue" evidence="10">
    <location>
        <position position="1"/>
    </location>
</feature>
<gene>
    <name evidence="10" type="ORF">g.2145</name>
</gene>
<comment type="subcellular location">
    <subcellularLocation>
        <location evidence="1 8">Nucleus</location>
    </subcellularLocation>
</comment>
<dbReference type="Gene3D" id="3.30.70.2610">
    <property type="match status" value="1"/>
</dbReference>
<keyword evidence="3 8" id="KW-0227">DNA damage</keyword>
<evidence type="ECO:0000256" key="6">
    <source>
        <dbReference type="ARBA" id="ARBA00023204"/>
    </source>
</evidence>
<evidence type="ECO:0000256" key="8">
    <source>
        <dbReference type="RuleBase" id="RU364024"/>
    </source>
</evidence>
<dbReference type="GO" id="GO:0005675">
    <property type="term" value="C:transcription factor TFIIH holo complex"/>
    <property type="evidence" value="ECO:0007669"/>
    <property type="project" value="TreeGrafter"/>
</dbReference>
<dbReference type="GO" id="GO:0000439">
    <property type="term" value="C:transcription factor TFIIH core complex"/>
    <property type="evidence" value="ECO:0007669"/>
    <property type="project" value="InterPro"/>
</dbReference>